<feature type="domain" description="DUF4455" evidence="3">
    <location>
        <begin position="97"/>
        <end position="554"/>
    </location>
</feature>
<feature type="compositionally biased region" description="Acidic residues" evidence="2">
    <location>
        <begin position="63"/>
        <end position="72"/>
    </location>
</feature>
<feature type="region of interest" description="Disordered" evidence="2">
    <location>
        <begin position="577"/>
        <end position="601"/>
    </location>
</feature>
<accession>A0A3Q2PVC0</accession>
<keyword evidence="6" id="KW-1185">Reference proteome</keyword>
<evidence type="ECO:0000256" key="1">
    <source>
        <dbReference type="SAM" id="Coils"/>
    </source>
</evidence>
<feature type="region of interest" description="Disordered" evidence="2">
    <location>
        <begin position="1027"/>
        <end position="1073"/>
    </location>
</feature>
<sequence length="1427" mass="162200">MEESRTIPSGDVYRQLFDAQARLSRSLLAGPRVLRTASLSLVDSRTPDSSRVCSSTSRGQQRDDEDAEEDGSADVIRLPDSVVVHHPGSGIIEKLRKRRGQRHDEAVRQLESDMIHLSQVCEVEVRTICEEVLSSLREVDLRVEVLKARSGQQEPISLQAFQGLWQEVEEEGRQKKIRISELDQKLGDCEKRRSLQIRAALRKHCHLLEQISFLSPPDVHRLLHHQAMMLNQSLLANRRSIARLVLLLQEENLQQEALLRLHWEDRLDRWRSSRVEEVVERLRSLCSSRDEEPELMLDQNLKQTQEDLKKRRCDVIYKICSLAPPTGSLDLVSDWFEELTAVNQQIDALHADLLQQLRGFYEHTWQRHLAEVECCKEALSALQLTDQQVEEIVASQLLPLIGQRQGQDEERLAALDVCSDSLGCHALQVSGSVFEVMRASALLWETHCCRSERREEELKRQLEVPRKSHQQHVQKMMLQVDVLMGALRQESSEDALKACLDKTVGQLQKMEDSCRQSVRAQWELLDQLPALLMEDLLSYSSSIASFFRLSPAYRPSPADQQDLPASSIRTSRLVLEAPSRKETLQPEQNRPISSQSRTGPAQKWLTEGASSLLRLCDISSSVAFTSTGGVAYTGPAFSRCPAPDLPDSVQPETHLSLFPAELLMHTLSRTRVLVLDHVEQSFKQLLGSAAAMVTERKKAVRLEQELQLKPEHIRTHVYEPRLAELQRHQQVVDNHCQDLSDVVTSCRREFQDLQTSVQRKNLQLFDVLSSCKTELMELQTSIQKNQDGLQVALSSSRRLETFGSSLQERLDQHDRDTRSCLSSFKRAVRSRLEEARRRTSELLKSFRMFSEGGDFAPQEVKMFQRRLTEETQRISATEESIYSELELFESKSLQQVRKAAAPLKEKLSSLQAEVKFTDEVQKILSRTQIQIKAEAASSNQQQSELSSRLEDLRRTTENLQVAPDQICSFFSSTNEELKTRCRYLDCDLGSVVQESLALSAPPGSRTQLRRTGVDLHEEPAVGAVRFSSVLDSKNQNRGRKAADPSSTQRQQRSADSISTSSLRRSSRSIRAENNTDITTKRKFQIFGPKQEVELSSHSLGSCLTSILWRTNNVLLQLAENFYCSKHLCSINLLPESADQWAVSMQQRLLGYQEQGRSFLSASKDELLKQVSVFRELLRRLPDVLVQNHEGRHRLQLTQEVAAVRRKLEEELAASEEEKSANVRQLRVSLTEDELQTLNSREELRQQRAHSAILSAHLELQACVRKRTQEFVTSLSSLTEKLLRLLDQLLTAAETEPAEPPRAVTMKTGAETGSRLSRGSRLNRGSRTWPGITYLFPPTDDSADSPVLMTSPSMTTARSSLRHEAVIEHRDAALKGLDQLIRSEASRSDLDKRNQLSEQQSWSSHWRQQIVALRRIRRTEDVTLSGSS</sequence>
<dbReference type="GeneTree" id="ENSGT00940000153246"/>
<dbReference type="Pfam" id="PF14643">
    <property type="entry name" value="DUF4455"/>
    <property type="match status" value="1"/>
</dbReference>
<feature type="coiled-coil region" evidence="1">
    <location>
        <begin position="893"/>
        <end position="955"/>
    </location>
</feature>
<feature type="region of interest" description="Disordered" evidence="2">
    <location>
        <begin position="44"/>
        <end position="74"/>
    </location>
</feature>
<feature type="domain" description="DUF4456" evidence="4">
    <location>
        <begin position="1115"/>
        <end position="1301"/>
    </location>
</feature>
<feature type="compositionally biased region" description="Polar residues" evidence="2">
    <location>
        <begin position="585"/>
        <end position="599"/>
    </location>
</feature>
<evidence type="ECO:0000256" key="2">
    <source>
        <dbReference type="SAM" id="MobiDB-lite"/>
    </source>
</evidence>
<dbReference type="Pfam" id="PF14644">
    <property type="entry name" value="DUF4456"/>
    <property type="match status" value="1"/>
</dbReference>
<evidence type="ECO:0000259" key="3">
    <source>
        <dbReference type="Pfam" id="PF14643"/>
    </source>
</evidence>
<dbReference type="PANTHER" id="PTHR21444">
    <property type="entry name" value="COILED-COIL DOMAIN-CONTAINING PROTEIN 180"/>
    <property type="match status" value="1"/>
</dbReference>
<evidence type="ECO:0000313" key="6">
    <source>
        <dbReference type="Proteomes" id="UP000265000"/>
    </source>
</evidence>
<feature type="coiled-coil region" evidence="1">
    <location>
        <begin position="1193"/>
        <end position="1224"/>
    </location>
</feature>
<dbReference type="Ensembl" id="ENSFHET00000026409.1">
    <property type="protein sequence ID" value="ENSFHEP00000017661.1"/>
    <property type="gene ID" value="ENSFHEG00000019411.1"/>
</dbReference>
<proteinExistence type="predicted"/>
<dbReference type="PANTHER" id="PTHR21444:SF14">
    <property type="entry name" value="COILED-COIL DOMAIN-CONTAINING PROTEIN 180"/>
    <property type="match status" value="1"/>
</dbReference>
<reference evidence="5" key="2">
    <citation type="submission" date="2025-09" db="UniProtKB">
        <authorList>
            <consortium name="Ensembl"/>
        </authorList>
    </citation>
    <scope>IDENTIFICATION</scope>
</reference>
<protein>
    <submittedName>
        <fullName evidence="5">Coiled-coil domain containing 180</fullName>
    </submittedName>
</protein>
<reference evidence="5" key="1">
    <citation type="submission" date="2025-08" db="UniProtKB">
        <authorList>
            <consortium name="Ensembl"/>
        </authorList>
    </citation>
    <scope>IDENTIFICATION</scope>
</reference>
<feature type="compositionally biased region" description="Low complexity" evidence="2">
    <location>
        <begin position="1053"/>
        <end position="1063"/>
    </location>
</feature>
<name>A0A3Q2PVC0_FUNHE</name>
<keyword evidence="1" id="KW-0175">Coiled coil</keyword>
<organism evidence="5 6">
    <name type="scientific">Fundulus heteroclitus</name>
    <name type="common">Killifish</name>
    <name type="synonym">Mummichog</name>
    <dbReference type="NCBI Taxonomy" id="8078"/>
    <lineage>
        <taxon>Eukaryota</taxon>
        <taxon>Metazoa</taxon>
        <taxon>Chordata</taxon>
        <taxon>Craniata</taxon>
        <taxon>Vertebrata</taxon>
        <taxon>Euteleostomi</taxon>
        <taxon>Actinopterygii</taxon>
        <taxon>Neopterygii</taxon>
        <taxon>Teleostei</taxon>
        <taxon>Neoteleostei</taxon>
        <taxon>Acanthomorphata</taxon>
        <taxon>Ovalentaria</taxon>
        <taxon>Atherinomorphae</taxon>
        <taxon>Cyprinodontiformes</taxon>
        <taxon>Fundulidae</taxon>
        <taxon>Fundulus</taxon>
    </lineage>
</organism>
<dbReference type="InterPro" id="IPR028089">
    <property type="entry name" value="DUF4455"/>
</dbReference>
<dbReference type="Proteomes" id="UP000265000">
    <property type="component" value="Unplaced"/>
</dbReference>
<feature type="compositionally biased region" description="Low complexity" evidence="2">
    <location>
        <begin position="1312"/>
        <end position="1323"/>
    </location>
</feature>
<evidence type="ECO:0000259" key="4">
    <source>
        <dbReference type="Pfam" id="PF14644"/>
    </source>
</evidence>
<dbReference type="InterPro" id="IPR027914">
    <property type="entry name" value="DUF4456"/>
</dbReference>
<feature type="region of interest" description="Disordered" evidence="2">
    <location>
        <begin position="1293"/>
        <end position="1323"/>
    </location>
</feature>
<feature type="compositionally biased region" description="Polar residues" evidence="2">
    <location>
        <begin position="44"/>
        <end position="59"/>
    </location>
</feature>
<evidence type="ECO:0000313" key="5">
    <source>
        <dbReference type="Ensembl" id="ENSFHEP00000017661.1"/>
    </source>
</evidence>